<dbReference type="EMBL" id="AP014862">
    <property type="protein sequence ID" value="BAU76479.1"/>
    <property type="molecule type" value="Genomic_DNA"/>
</dbReference>
<dbReference type="Gene3D" id="3.10.450.50">
    <property type="match status" value="1"/>
</dbReference>
<sequence>MNGFLDHFASRFVHIDRDNLSLLDELYHEDILFTDPLHRIRGLSALHRYFRAMYDRVEDLHFDFQGQDLVREGEGYLRWCMSYRHPRLAGGRPVSVEGCSHLRWEHKVHWHRDYFDAGALLYEHVPVLGGAIGWLKRRLA</sequence>
<evidence type="ECO:0000313" key="3">
    <source>
        <dbReference type="Proteomes" id="UP000218554"/>
    </source>
</evidence>
<accession>A0AAD1C665</accession>
<dbReference type="InterPro" id="IPR037401">
    <property type="entry name" value="SnoaL-like"/>
</dbReference>
<dbReference type="Pfam" id="PF12680">
    <property type="entry name" value="SnoaL_2"/>
    <property type="match status" value="1"/>
</dbReference>
<evidence type="ECO:0000259" key="1">
    <source>
        <dbReference type="Pfam" id="PF12680"/>
    </source>
</evidence>
<dbReference type="RefSeq" id="WP_003456693.1">
    <property type="nucleotide sequence ID" value="NZ_AJMR01000229.1"/>
</dbReference>
<name>A0AAD1C665_METFU</name>
<dbReference type="AlphaFoldDB" id="A0AAD1C665"/>
<evidence type="ECO:0000313" key="2">
    <source>
        <dbReference type="EMBL" id="BAU76479.1"/>
    </source>
</evidence>
<dbReference type="SUPFAM" id="SSF54427">
    <property type="entry name" value="NTF2-like"/>
    <property type="match status" value="1"/>
</dbReference>
<feature type="domain" description="SnoaL-like" evidence="1">
    <location>
        <begin position="15"/>
        <end position="105"/>
    </location>
</feature>
<reference evidence="3" key="1">
    <citation type="submission" date="2015-05" db="EMBL/GenBank/DDBJ databases">
        <title>Draft genome sequencing of a biphenyl-degrading bacterium, Pseudomonas balearica KF707 (=NBRC110670).</title>
        <authorList>
            <person name="Kimura N."/>
            <person name="Hirose J."/>
            <person name="Watanabe T."/>
            <person name="Suenaga H."/>
            <person name="Fujihara H."/>
            <person name="Noguchi M."/>
            <person name="Hashimoto M."/>
            <person name="Shimodaira J."/>
            <person name="Tsuchikane K."/>
            <person name="Hosoyama A."/>
            <person name="Yamazoe A."/>
            <person name="Fujita N."/>
            <person name="Furukawa K."/>
        </authorList>
    </citation>
    <scope>NUCLEOTIDE SEQUENCE [LARGE SCALE GENOMIC DNA]</scope>
    <source>
        <strain evidence="3">DSM 10086 / NBRC 110670 / KF707</strain>
    </source>
</reference>
<reference evidence="2 3" key="2">
    <citation type="journal article" date="2017" name="Int. J. Syst. Evol. Microbiol.">
        <title>Pseudomonas furukawaii sp. nov., a polychlorinated biphenyl-degrading bacterium isolated from biphenyl-contaminated soil in Japan.</title>
        <authorList>
            <person name="Kimura N."/>
            <person name="Watanabe T."/>
            <person name="Suenaga H."/>
            <person name="Fujihara H."/>
            <person name="Futagami T."/>
            <person name="Goto M."/>
            <person name="Hanada S."/>
            <person name="Hirose J."/>
        </authorList>
    </citation>
    <scope>NUCLEOTIDE SEQUENCE [LARGE SCALE GENOMIC DNA]</scope>
    <source>
        <strain evidence="3">DSM 10086 / NBRC 110670 / KF707</strain>
    </source>
</reference>
<dbReference type="KEGG" id="pfuw:KF707C_47910"/>
<dbReference type="InterPro" id="IPR032710">
    <property type="entry name" value="NTF2-like_dom_sf"/>
</dbReference>
<dbReference type="Proteomes" id="UP000218554">
    <property type="component" value="Chromosome"/>
</dbReference>
<protein>
    <submittedName>
        <fullName evidence="2">Transcriptional regulator</fullName>
    </submittedName>
</protein>
<keyword evidence="3" id="KW-1185">Reference proteome</keyword>
<proteinExistence type="predicted"/>
<gene>
    <name evidence="2" type="ORF">KF707C_47910</name>
</gene>
<organism evidence="2 3">
    <name type="scientific">Metapseudomonas furukawaii</name>
    <name type="common">Pseudomonas furukawaii</name>
    <dbReference type="NCBI Taxonomy" id="1149133"/>
    <lineage>
        <taxon>Bacteria</taxon>
        <taxon>Pseudomonadati</taxon>
        <taxon>Pseudomonadota</taxon>
        <taxon>Gammaproteobacteria</taxon>
        <taxon>Pseudomonadales</taxon>
        <taxon>Pseudomonadaceae</taxon>
        <taxon>Metapseudomonas</taxon>
    </lineage>
</organism>